<dbReference type="GO" id="GO:0020037">
    <property type="term" value="F:heme binding"/>
    <property type="evidence" value="ECO:0007669"/>
    <property type="project" value="InterPro"/>
</dbReference>
<dbReference type="InterPro" id="IPR036396">
    <property type="entry name" value="Cyt_P450_sf"/>
</dbReference>
<accession>A0A6C1C9N6</accession>
<dbReference type="PANTHER" id="PTHR46696:SF1">
    <property type="entry name" value="CYTOCHROME P450 YJIB-RELATED"/>
    <property type="match status" value="1"/>
</dbReference>
<dbReference type="GO" id="GO:0005506">
    <property type="term" value="F:iron ion binding"/>
    <property type="evidence" value="ECO:0007669"/>
    <property type="project" value="InterPro"/>
</dbReference>
<dbReference type="Pfam" id="PF00067">
    <property type="entry name" value="p450"/>
    <property type="match status" value="1"/>
</dbReference>
<dbReference type="PRINTS" id="PR00359">
    <property type="entry name" value="BP450"/>
</dbReference>
<dbReference type="InterPro" id="IPR017972">
    <property type="entry name" value="Cyt_P450_CS"/>
</dbReference>
<organism evidence="3 4">
    <name type="scientific">Streptomyces albus</name>
    <dbReference type="NCBI Taxonomy" id="1888"/>
    <lineage>
        <taxon>Bacteria</taxon>
        <taxon>Bacillati</taxon>
        <taxon>Actinomycetota</taxon>
        <taxon>Actinomycetes</taxon>
        <taxon>Kitasatosporales</taxon>
        <taxon>Streptomycetaceae</taxon>
        <taxon>Streptomyces</taxon>
    </lineage>
</organism>
<dbReference type="PANTHER" id="PTHR46696">
    <property type="entry name" value="P450, PUTATIVE (EUROFUNG)-RELATED"/>
    <property type="match status" value="1"/>
</dbReference>
<dbReference type="GeneID" id="75179665"/>
<sequence>MEETVTQVDFDPGVPDPVAELDALLAAGHRVVRSPRMNGAYLVLSHREATEVLEDPETYSSAYALGGPLSAGLPQEIVEELPGFLREPVSGVVDTDPPAHGQLRTTVQRAYAGPRVNPLTAQITELARELADGLARHEQPDLVEHYALPLVHGSMGAAMGLPAGMVPQVAAWAQDMASLLSPDISVPDKKAAARRLCEYEQWARGFCAGLPEDHPGALGVYVHGEPAAAARPFSPANQVNNLLVHWVAGTVTTCHAITTTAHLLLRDRKLWEQAVAEPETWAARALEEGLRHTAPHRGLVRVTTRETTLGGTTLPAGAQVLPILTAANRDPEHVSEPQRFDPHRERPRDHLAFGAGAHTCVGQHLARLEGRIALTALLVRHPGLRPADPDRQPPLMPNYFFHGIAALPVTGLSPRAAG</sequence>
<dbReference type="Proteomes" id="UP000298111">
    <property type="component" value="Unassembled WGS sequence"/>
</dbReference>
<keyword evidence="2" id="KW-0479">Metal-binding</keyword>
<keyword evidence="2" id="KW-0503">Monooxygenase</keyword>
<gene>
    <name evidence="3" type="ORF">D8771_08150</name>
</gene>
<protein>
    <submittedName>
        <fullName evidence="3">Cytochrome P450</fullName>
    </submittedName>
</protein>
<dbReference type="PROSITE" id="PS00086">
    <property type="entry name" value="CYTOCHROME_P450"/>
    <property type="match status" value="1"/>
</dbReference>
<dbReference type="GO" id="GO:0016705">
    <property type="term" value="F:oxidoreductase activity, acting on paired donors, with incorporation or reduction of molecular oxygen"/>
    <property type="evidence" value="ECO:0007669"/>
    <property type="project" value="InterPro"/>
</dbReference>
<dbReference type="RefSeq" id="WP_031175003.1">
    <property type="nucleotide sequence ID" value="NZ_BBQG01000018.1"/>
</dbReference>
<dbReference type="InterPro" id="IPR001128">
    <property type="entry name" value="Cyt_P450"/>
</dbReference>
<comment type="caution">
    <text evidence="3">The sequence shown here is derived from an EMBL/GenBank/DDBJ whole genome shotgun (WGS) entry which is preliminary data.</text>
</comment>
<name>A0A6C1C9N6_9ACTN</name>
<dbReference type="Gene3D" id="1.10.630.10">
    <property type="entry name" value="Cytochrome P450"/>
    <property type="match status" value="1"/>
</dbReference>
<dbReference type="SUPFAM" id="SSF48264">
    <property type="entry name" value="Cytochrome P450"/>
    <property type="match status" value="1"/>
</dbReference>
<dbReference type="GO" id="GO:0004497">
    <property type="term" value="F:monooxygenase activity"/>
    <property type="evidence" value="ECO:0007669"/>
    <property type="project" value="UniProtKB-KW"/>
</dbReference>
<evidence type="ECO:0000256" key="2">
    <source>
        <dbReference type="RuleBase" id="RU000461"/>
    </source>
</evidence>
<comment type="similarity">
    <text evidence="1 2">Belongs to the cytochrome P450 family.</text>
</comment>
<proteinExistence type="inferred from homology"/>
<evidence type="ECO:0000313" key="4">
    <source>
        <dbReference type="Proteomes" id="UP000298111"/>
    </source>
</evidence>
<keyword evidence="2" id="KW-0408">Iron</keyword>
<dbReference type="InterPro" id="IPR002397">
    <property type="entry name" value="Cyt_P450_B"/>
</dbReference>
<keyword evidence="2" id="KW-0560">Oxidoreductase</keyword>
<dbReference type="EMBL" id="RCIY01000040">
    <property type="protein sequence ID" value="TGG86327.1"/>
    <property type="molecule type" value="Genomic_DNA"/>
</dbReference>
<keyword evidence="2" id="KW-0349">Heme</keyword>
<reference evidence="3 4" key="1">
    <citation type="submission" date="2018-10" db="EMBL/GenBank/DDBJ databases">
        <title>Isolation of pseudouridimycin from Streptomyces albus DSM 40763.</title>
        <authorList>
            <person name="Rosenqvist P."/>
            <person name="Metsae-Ketelae M."/>
            <person name="Virta P."/>
        </authorList>
    </citation>
    <scope>NUCLEOTIDE SEQUENCE [LARGE SCALE GENOMIC DNA]</scope>
    <source>
        <strain evidence="3 4">DSM 40763</strain>
    </source>
</reference>
<evidence type="ECO:0000256" key="1">
    <source>
        <dbReference type="ARBA" id="ARBA00010617"/>
    </source>
</evidence>
<evidence type="ECO:0000313" key="3">
    <source>
        <dbReference type="EMBL" id="TGG86327.1"/>
    </source>
</evidence>
<dbReference type="AlphaFoldDB" id="A0A6C1C9N6"/>